<dbReference type="InterPro" id="IPR050345">
    <property type="entry name" value="Aliph_Amidase/BUP"/>
</dbReference>
<dbReference type="GO" id="GO:0016811">
    <property type="term" value="F:hydrolase activity, acting on carbon-nitrogen (but not peptide) bonds, in linear amides"/>
    <property type="evidence" value="ECO:0007669"/>
    <property type="project" value="TreeGrafter"/>
</dbReference>
<evidence type="ECO:0000256" key="1">
    <source>
        <dbReference type="ARBA" id="ARBA00022801"/>
    </source>
</evidence>
<reference evidence="3 4" key="1">
    <citation type="submission" date="2016-10" db="EMBL/GenBank/DDBJ databases">
        <authorList>
            <person name="de Groot N.N."/>
        </authorList>
    </citation>
    <scope>NUCLEOTIDE SEQUENCE [LARGE SCALE GENOMIC DNA]</scope>
    <source>
        <strain evidence="3 4">DSM 19981</strain>
    </source>
</reference>
<organism evidence="3 4">
    <name type="scientific">Falsiroseomonas stagni DSM 19981</name>
    <dbReference type="NCBI Taxonomy" id="1123062"/>
    <lineage>
        <taxon>Bacteria</taxon>
        <taxon>Pseudomonadati</taxon>
        <taxon>Pseudomonadota</taxon>
        <taxon>Alphaproteobacteria</taxon>
        <taxon>Acetobacterales</taxon>
        <taxon>Roseomonadaceae</taxon>
        <taxon>Falsiroseomonas</taxon>
    </lineage>
</organism>
<dbReference type="Proteomes" id="UP000199473">
    <property type="component" value="Unassembled WGS sequence"/>
</dbReference>
<name>A0A1I4DPE7_9PROT</name>
<keyword evidence="1 3" id="KW-0378">Hydrolase</keyword>
<proteinExistence type="predicted"/>
<dbReference type="EMBL" id="FOSQ01000011">
    <property type="protein sequence ID" value="SFK93821.1"/>
    <property type="molecule type" value="Genomic_DNA"/>
</dbReference>
<evidence type="ECO:0000313" key="3">
    <source>
        <dbReference type="EMBL" id="SFK93821.1"/>
    </source>
</evidence>
<gene>
    <name evidence="3" type="ORF">SAMN02745775_11198</name>
</gene>
<dbReference type="SUPFAM" id="SSF56317">
    <property type="entry name" value="Carbon-nitrogen hydrolase"/>
    <property type="match status" value="1"/>
</dbReference>
<dbReference type="InterPro" id="IPR036526">
    <property type="entry name" value="C-N_Hydrolase_sf"/>
</dbReference>
<dbReference type="OrthoDB" id="9803803at2"/>
<evidence type="ECO:0000259" key="2">
    <source>
        <dbReference type="PROSITE" id="PS50263"/>
    </source>
</evidence>
<dbReference type="CDD" id="cd07569">
    <property type="entry name" value="DCase"/>
    <property type="match status" value="1"/>
</dbReference>
<dbReference type="PANTHER" id="PTHR43674">
    <property type="entry name" value="NITRILASE C965.09-RELATED"/>
    <property type="match status" value="1"/>
</dbReference>
<dbReference type="RefSeq" id="WP_092962184.1">
    <property type="nucleotide sequence ID" value="NZ_FOSQ01000011.1"/>
</dbReference>
<dbReference type="PANTHER" id="PTHR43674:SF12">
    <property type="entry name" value="NITRILASE C965.09-RELATED"/>
    <property type="match status" value="1"/>
</dbReference>
<evidence type="ECO:0000313" key="4">
    <source>
        <dbReference type="Proteomes" id="UP000199473"/>
    </source>
</evidence>
<dbReference type="STRING" id="1123062.SAMN02745775_11198"/>
<dbReference type="PROSITE" id="PS50263">
    <property type="entry name" value="CN_HYDROLASE"/>
    <property type="match status" value="1"/>
</dbReference>
<dbReference type="Pfam" id="PF00795">
    <property type="entry name" value="CN_hydrolase"/>
    <property type="match status" value="1"/>
</dbReference>
<keyword evidence="4" id="KW-1185">Reference proteome</keyword>
<dbReference type="Gene3D" id="3.60.110.10">
    <property type="entry name" value="Carbon-nitrogen hydrolase"/>
    <property type="match status" value="1"/>
</dbReference>
<dbReference type="AlphaFoldDB" id="A0A1I4DPE7"/>
<dbReference type="InterPro" id="IPR003010">
    <property type="entry name" value="C-N_Hydrolase"/>
</dbReference>
<accession>A0A1I4DPE7</accession>
<protein>
    <submittedName>
        <fullName evidence="3">Predicted amidohydrolase</fullName>
    </submittedName>
</protein>
<feature type="domain" description="CN hydrolase" evidence="2">
    <location>
        <begin position="5"/>
        <end position="276"/>
    </location>
</feature>
<sequence>MPRIVTMAAAQLGPIPRSETRAQVVERLLVLMRDAAARGADIIVYPEAALTAFFPHWWIEDEAELDSWFETAMPSNETAPLFAEAKRLKIGFHLGYCELAHEQGRKRRFNTAILVDKSGAIIGKYRKIHLPGHAGHEPWRPFQNLEKRYFEIGDLGWRAWRTMGGVMGLMICNDRRWPEAWRVLGLQGTEMVMLGYNTPQHDPAMPQTDPLQDFHNHLSMQAGCYANGTWAVCVAKAGVEEGIMQIGGSCIIAPSGQIVAQALGRGDELVMAACDLDACTPYKETMFNFARHRRPEHYGMIVERTGSLPPD</sequence>